<evidence type="ECO:0008006" key="3">
    <source>
        <dbReference type="Google" id="ProtNLM"/>
    </source>
</evidence>
<protein>
    <recommendedName>
        <fullName evidence="3">Lipocalin</fullName>
    </recommendedName>
</protein>
<keyword evidence="2" id="KW-1185">Reference proteome</keyword>
<dbReference type="Proteomes" id="UP001321473">
    <property type="component" value="Unassembled WGS sequence"/>
</dbReference>
<accession>A0AAQ4ENS1</accession>
<reference evidence="1 2" key="1">
    <citation type="journal article" date="2023" name="Arcadia Sci">
        <title>De novo assembly of a long-read Amblyomma americanum tick genome.</title>
        <authorList>
            <person name="Chou S."/>
            <person name="Poskanzer K.E."/>
            <person name="Rollins M."/>
            <person name="Thuy-Boun P.S."/>
        </authorList>
    </citation>
    <scope>NUCLEOTIDE SEQUENCE [LARGE SCALE GENOMIC DNA]</scope>
    <source>
        <strain evidence="1">F_SG_1</strain>
        <tissue evidence="1">Salivary glands</tissue>
    </source>
</reference>
<feature type="non-terminal residue" evidence="1">
    <location>
        <position position="80"/>
    </location>
</feature>
<organism evidence="1 2">
    <name type="scientific">Amblyomma americanum</name>
    <name type="common">Lone star tick</name>
    <dbReference type="NCBI Taxonomy" id="6943"/>
    <lineage>
        <taxon>Eukaryota</taxon>
        <taxon>Metazoa</taxon>
        <taxon>Ecdysozoa</taxon>
        <taxon>Arthropoda</taxon>
        <taxon>Chelicerata</taxon>
        <taxon>Arachnida</taxon>
        <taxon>Acari</taxon>
        <taxon>Parasitiformes</taxon>
        <taxon>Ixodida</taxon>
        <taxon>Ixodoidea</taxon>
        <taxon>Ixodidae</taxon>
        <taxon>Amblyomminae</taxon>
        <taxon>Amblyomma</taxon>
    </lineage>
</organism>
<proteinExistence type="predicted"/>
<name>A0AAQ4ENS1_AMBAM</name>
<evidence type="ECO:0000313" key="2">
    <source>
        <dbReference type="Proteomes" id="UP001321473"/>
    </source>
</evidence>
<gene>
    <name evidence="1" type="ORF">V5799_030305</name>
</gene>
<comment type="caution">
    <text evidence="1">The sequence shown here is derived from an EMBL/GenBank/DDBJ whole genome shotgun (WGS) entry which is preliminary data.</text>
</comment>
<dbReference type="AlphaFoldDB" id="A0AAQ4ENS1"/>
<dbReference type="EMBL" id="JARKHS020013061">
    <property type="protein sequence ID" value="KAK8776350.1"/>
    <property type="molecule type" value="Genomic_DNA"/>
</dbReference>
<sequence>MNVRSKSGEGAITYTLRTWEKTAKCGVLTFIDKNNNTQCELYAWDSQVVIINMTSAYLCEWEYDKLCDYKYDGSAYECKG</sequence>
<evidence type="ECO:0000313" key="1">
    <source>
        <dbReference type="EMBL" id="KAK8776350.1"/>
    </source>
</evidence>